<accession>A0ABW8D6X5</accession>
<evidence type="ECO:0000256" key="1">
    <source>
        <dbReference type="SAM" id="Phobius"/>
    </source>
</evidence>
<proteinExistence type="predicted"/>
<keyword evidence="1" id="KW-0472">Membrane</keyword>
<protein>
    <submittedName>
        <fullName evidence="2">Uncharacterized protein</fullName>
    </submittedName>
</protein>
<feature type="transmembrane region" description="Helical" evidence="1">
    <location>
        <begin position="150"/>
        <end position="171"/>
    </location>
</feature>
<evidence type="ECO:0000313" key="3">
    <source>
        <dbReference type="Proteomes" id="UP001615550"/>
    </source>
</evidence>
<feature type="transmembrane region" description="Helical" evidence="1">
    <location>
        <begin position="126"/>
        <end position="144"/>
    </location>
</feature>
<name>A0ABW8D6X5_9GAMM</name>
<dbReference type="RefSeq" id="WP_400186766.1">
    <property type="nucleotide sequence ID" value="NZ_JBGORX010000001.1"/>
</dbReference>
<evidence type="ECO:0000313" key="2">
    <source>
        <dbReference type="EMBL" id="MFJ1267932.1"/>
    </source>
</evidence>
<keyword evidence="3" id="KW-1185">Reference proteome</keyword>
<dbReference type="EMBL" id="JBGORX010000001">
    <property type="protein sequence ID" value="MFJ1267932.1"/>
    <property type="molecule type" value="Genomic_DNA"/>
</dbReference>
<gene>
    <name evidence="2" type="ORF">ACD661_05075</name>
</gene>
<reference evidence="2 3" key="1">
    <citation type="submission" date="2024-08" db="EMBL/GenBank/DDBJ databases">
        <title>Draft Genome Sequence of Legionella lytica strain DSB2004, Isolated From a Fire Sprinkler System.</title>
        <authorList>
            <person name="Everhart A.D."/>
            <person name="Kidane D.T."/>
            <person name="Farone A.L."/>
            <person name="Farone M.B."/>
        </authorList>
    </citation>
    <scope>NUCLEOTIDE SEQUENCE [LARGE SCALE GENOMIC DNA]</scope>
    <source>
        <strain evidence="2 3">DSB2004</strain>
    </source>
</reference>
<keyword evidence="1" id="KW-0812">Transmembrane</keyword>
<comment type="caution">
    <text evidence="2">The sequence shown here is derived from an EMBL/GenBank/DDBJ whole genome shotgun (WGS) entry which is preliminary data.</text>
</comment>
<keyword evidence="1" id="KW-1133">Transmembrane helix</keyword>
<organism evidence="2 3">
    <name type="scientific">Legionella lytica</name>
    <dbReference type="NCBI Taxonomy" id="96232"/>
    <lineage>
        <taxon>Bacteria</taxon>
        <taxon>Pseudomonadati</taxon>
        <taxon>Pseudomonadota</taxon>
        <taxon>Gammaproteobacteria</taxon>
        <taxon>Legionellales</taxon>
        <taxon>Legionellaceae</taxon>
        <taxon>Legionella</taxon>
    </lineage>
</organism>
<dbReference type="Proteomes" id="UP001615550">
    <property type="component" value="Unassembled WGS sequence"/>
</dbReference>
<sequence length="320" mass="37319">MFENFSEVEKKYLNEIKTNLWEQPGTYFFDHYRSFNEFKKINYSMWVGQWQYVSSGFSQILEMFKILGEVATSLFALNFANAASLAHDASQKCQTALTKLTLALGFLCLNLCRSLTLFVATFYPQLLFASLTVCSAYLYFMVLGNPLLEAFTLVASSIFLGVIGGSIIGTLKKNSEYRLTKENREELRKFEFFVEFCEKIFNERTQVRERFSEFVAQLKLTSQALNQEQRFFSDPELLTKLKRELFEDTLFCRDFSELIFSYPEVSFALASRDQDYANIMYKELTEHHAKLMSMAELLAQKMDKNPENDSQEYNFLITMK</sequence>